<evidence type="ECO:0000256" key="1">
    <source>
        <dbReference type="SAM" id="MobiDB-lite"/>
    </source>
</evidence>
<comment type="caution">
    <text evidence="3">The sequence shown here is derived from an EMBL/GenBank/DDBJ whole genome shotgun (WGS) entry which is preliminary data.</text>
</comment>
<protein>
    <submittedName>
        <fullName evidence="3">Uncharacterized protein</fullName>
    </submittedName>
</protein>
<evidence type="ECO:0000313" key="4">
    <source>
        <dbReference type="Proteomes" id="UP001311232"/>
    </source>
</evidence>
<name>A0AAV9SQT6_9TELE</name>
<accession>A0AAV9SQT6</accession>
<evidence type="ECO:0000256" key="2">
    <source>
        <dbReference type="SAM" id="SignalP"/>
    </source>
</evidence>
<dbReference type="EMBL" id="JAHHUM010000013">
    <property type="protein sequence ID" value="KAK5623821.1"/>
    <property type="molecule type" value="Genomic_DNA"/>
</dbReference>
<evidence type="ECO:0000313" key="3">
    <source>
        <dbReference type="EMBL" id="KAK5623821.1"/>
    </source>
</evidence>
<reference evidence="3 4" key="1">
    <citation type="submission" date="2021-06" db="EMBL/GenBank/DDBJ databases">
        <authorList>
            <person name="Palmer J.M."/>
        </authorList>
    </citation>
    <scope>NUCLEOTIDE SEQUENCE [LARGE SCALE GENOMIC DNA]</scope>
    <source>
        <strain evidence="3 4">MEX-2019</strain>
        <tissue evidence="3">Muscle</tissue>
    </source>
</reference>
<feature type="signal peptide" evidence="2">
    <location>
        <begin position="1"/>
        <end position="25"/>
    </location>
</feature>
<feature type="chain" id="PRO_5043597573" evidence="2">
    <location>
        <begin position="26"/>
        <end position="355"/>
    </location>
</feature>
<keyword evidence="4" id="KW-1185">Reference proteome</keyword>
<dbReference type="Proteomes" id="UP001311232">
    <property type="component" value="Unassembled WGS sequence"/>
</dbReference>
<sequence>MADRVPRIHLVSLVFLMGHQVHVRATANTILWPIDLYWPCPSYTPGVPVFSLWATRCMGGPRPILSYGPIDLYWPCPSYTPGVPGFPLWGHQVHGRSATANTILWPIDLYWPCPSYTPGVPGFPLWAHQGLQVWARSDKALPSCGSVKCAERAKFPSSPFPAGTSDRHTGSTFSNALYDPPPPQNELCENQPDRPTLRKSVSPRESSEFTPGKVPDSWGHSLTLYWPCPSYTPGVLVFPYGPPGAWGATANTILWPIDLYWPCPSYTPGVPGFSLMGHQVHVSAQPANYYPMVPIGLVLAVSLVYTWCPWFSLMGHQVHGRATANTILWPIDLYWPCPSYAPGVPGFPLWATRCM</sequence>
<proteinExistence type="predicted"/>
<gene>
    <name evidence="3" type="ORF">CRENBAI_003868</name>
</gene>
<organism evidence="3 4">
    <name type="scientific">Crenichthys baileyi</name>
    <name type="common">White River springfish</name>
    <dbReference type="NCBI Taxonomy" id="28760"/>
    <lineage>
        <taxon>Eukaryota</taxon>
        <taxon>Metazoa</taxon>
        <taxon>Chordata</taxon>
        <taxon>Craniata</taxon>
        <taxon>Vertebrata</taxon>
        <taxon>Euteleostomi</taxon>
        <taxon>Actinopterygii</taxon>
        <taxon>Neopterygii</taxon>
        <taxon>Teleostei</taxon>
        <taxon>Neoteleostei</taxon>
        <taxon>Acanthomorphata</taxon>
        <taxon>Ovalentaria</taxon>
        <taxon>Atherinomorphae</taxon>
        <taxon>Cyprinodontiformes</taxon>
        <taxon>Goodeidae</taxon>
        <taxon>Crenichthys</taxon>
    </lineage>
</organism>
<dbReference type="AlphaFoldDB" id="A0AAV9SQT6"/>
<feature type="region of interest" description="Disordered" evidence="1">
    <location>
        <begin position="160"/>
        <end position="213"/>
    </location>
</feature>
<keyword evidence="2" id="KW-0732">Signal</keyword>